<feature type="chain" id="PRO_5038961537" description="Lipoprotein" evidence="2">
    <location>
        <begin position="33"/>
        <end position="72"/>
    </location>
</feature>
<organism evidence="3 4">
    <name type="scientific">Streptomyces antimycoticus</name>
    <dbReference type="NCBI Taxonomy" id="68175"/>
    <lineage>
        <taxon>Bacteria</taxon>
        <taxon>Bacillati</taxon>
        <taxon>Actinomycetota</taxon>
        <taxon>Actinomycetes</taxon>
        <taxon>Kitasatosporales</taxon>
        <taxon>Streptomycetaceae</taxon>
        <taxon>Streptomyces</taxon>
        <taxon>Streptomyces violaceusniger group</taxon>
    </lineage>
</organism>
<evidence type="ECO:0000313" key="3">
    <source>
        <dbReference type="EMBL" id="BBJ46831.1"/>
    </source>
</evidence>
<protein>
    <recommendedName>
        <fullName evidence="5">Lipoprotein</fullName>
    </recommendedName>
</protein>
<dbReference type="Proteomes" id="UP000463951">
    <property type="component" value="Chromosome"/>
</dbReference>
<evidence type="ECO:0008006" key="5">
    <source>
        <dbReference type="Google" id="ProtNLM"/>
    </source>
</evidence>
<name>A0A499VBD0_9ACTN</name>
<dbReference type="PROSITE" id="PS51257">
    <property type="entry name" value="PROKAR_LIPOPROTEIN"/>
    <property type="match status" value="1"/>
</dbReference>
<dbReference type="AlphaFoldDB" id="A0A499VBD0"/>
<gene>
    <name evidence="3" type="ORF">SSPO_095490</name>
</gene>
<proteinExistence type="predicted"/>
<evidence type="ECO:0000256" key="1">
    <source>
        <dbReference type="SAM" id="MobiDB-lite"/>
    </source>
</evidence>
<keyword evidence="2" id="KW-0732">Signal</keyword>
<accession>A0A499VBD0</accession>
<sequence length="72" mass="7449">MLRMNGWNRATVWGTSGVAAAVLALTACSASSGDDDTEGAGKGEKSGAATAPRHQTKECFQKAGSLRARIMH</sequence>
<feature type="signal peptide" evidence="2">
    <location>
        <begin position="1"/>
        <end position="32"/>
    </location>
</feature>
<reference evidence="3 4" key="1">
    <citation type="journal article" date="2020" name="Int. J. Syst. Evol. Microbiol.">
        <title>Reclassification of Streptomyces castelarensis and Streptomyces sporoclivatus as later heterotypic synonyms of Streptomyces antimycoticus.</title>
        <authorList>
            <person name="Komaki H."/>
            <person name="Tamura T."/>
        </authorList>
    </citation>
    <scope>NUCLEOTIDE SEQUENCE [LARGE SCALE GENOMIC DNA]</scope>
    <source>
        <strain evidence="3 4">NBRC 100767</strain>
    </source>
</reference>
<evidence type="ECO:0000313" key="4">
    <source>
        <dbReference type="Proteomes" id="UP000463951"/>
    </source>
</evidence>
<dbReference type="EMBL" id="AP019620">
    <property type="protein sequence ID" value="BBJ46831.1"/>
    <property type="molecule type" value="Genomic_DNA"/>
</dbReference>
<evidence type="ECO:0000256" key="2">
    <source>
        <dbReference type="SAM" id="SignalP"/>
    </source>
</evidence>
<feature type="region of interest" description="Disordered" evidence="1">
    <location>
        <begin position="30"/>
        <end position="72"/>
    </location>
</feature>